<dbReference type="GO" id="GO:0005524">
    <property type="term" value="F:ATP binding"/>
    <property type="evidence" value="ECO:0007669"/>
    <property type="project" value="InterPro"/>
</dbReference>
<reference evidence="7" key="2">
    <citation type="journal article" date="2014" name="ISME J.">
        <title>Microbial stratification in low pH oxic and suboxic macroscopic growths along an acid mine drainage.</title>
        <authorList>
            <person name="Mendez-Garcia C."/>
            <person name="Mesa V."/>
            <person name="Sprenger R.R."/>
            <person name="Richter M."/>
            <person name="Diez M.S."/>
            <person name="Solano J."/>
            <person name="Bargiela R."/>
            <person name="Golyshina O.V."/>
            <person name="Manteca A."/>
            <person name="Ramos J.L."/>
            <person name="Gallego J.R."/>
            <person name="Llorente I."/>
            <person name="Martins Dos Santos V.A."/>
            <person name="Jensen O.N."/>
            <person name="Pelaez A.I."/>
            <person name="Sanchez J."/>
            <person name="Ferrer M."/>
        </authorList>
    </citation>
    <scope>NUCLEOTIDE SEQUENCE</scope>
</reference>
<keyword evidence="2" id="KW-0378">Hydrolase</keyword>
<dbReference type="SUPFAM" id="SSF52540">
    <property type="entry name" value="P-loop containing nucleoside triphosphate hydrolases"/>
    <property type="match status" value="1"/>
</dbReference>
<dbReference type="PANTHER" id="PTHR47964:SF1">
    <property type="entry name" value="ATP-DEPENDENT DNA HELICASE HOMOLOG RECG, CHLOROPLASTIC"/>
    <property type="match status" value="1"/>
</dbReference>
<feature type="domain" description="Helicase ATP-binding" evidence="6">
    <location>
        <begin position="95"/>
        <end position="230"/>
    </location>
</feature>
<dbReference type="SMART" id="SM00487">
    <property type="entry name" value="DEXDc"/>
    <property type="match status" value="1"/>
</dbReference>
<keyword evidence="3" id="KW-0347">Helicase</keyword>
<keyword evidence="3" id="KW-0067">ATP-binding</keyword>
<comment type="caution">
    <text evidence="7">The sequence shown here is derived from an EMBL/GenBank/DDBJ whole genome shotgun (WGS) entry which is preliminary data.</text>
</comment>
<dbReference type="GO" id="GO:0006281">
    <property type="term" value="P:DNA repair"/>
    <property type="evidence" value="ECO:0007669"/>
    <property type="project" value="UniProtKB-KW"/>
</dbReference>
<evidence type="ECO:0000256" key="3">
    <source>
        <dbReference type="ARBA" id="ARBA00022806"/>
    </source>
</evidence>
<proteinExistence type="predicted"/>
<evidence type="ECO:0000256" key="4">
    <source>
        <dbReference type="ARBA" id="ARBA00023125"/>
    </source>
</evidence>
<dbReference type="Pfam" id="PF00270">
    <property type="entry name" value="DEAD"/>
    <property type="match status" value="1"/>
</dbReference>
<dbReference type="SMART" id="SM01058">
    <property type="entry name" value="CarD_TRCF"/>
    <property type="match status" value="1"/>
</dbReference>
<dbReference type="PROSITE" id="PS51192">
    <property type="entry name" value="HELICASE_ATP_BIND_1"/>
    <property type="match status" value="1"/>
</dbReference>
<accession>T1ARA4</accession>
<dbReference type="InterPro" id="IPR011545">
    <property type="entry name" value="DEAD/DEAH_box_helicase_dom"/>
</dbReference>
<dbReference type="Gene3D" id="3.40.50.300">
    <property type="entry name" value="P-loop containing nucleotide triphosphate hydrolases"/>
    <property type="match status" value="1"/>
</dbReference>
<dbReference type="InterPro" id="IPR003711">
    <property type="entry name" value="CarD-like/TRCF_RID"/>
</dbReference>
<gene>
    <name evidence="7" type="ORF">B1A_10558</name>
</gene>
<keyword evidence="4" id="KW-0238">DNA-binding</keyword>
<reference evidence="7" key="1">
    <citation type="submission" date="2013-08" db="EMBL/GenBank/DDBJ databases">
        <authorList>
            <person name="Mendez C."/>
            <person name="Richter M."/>
            <person name="Ferrer M."/>
            <person name="Sanchez J."/>
        </authorList>
    </citation>
    <scope>NUCLEOTIDE SEQUENCE</scope>
</reference>
<dbReference type="InterPro" id="IPR014001">
    <property type="entry name" value="Helicase_ATP-bd"/>
</dbReference>
<name>T1ARA4_9ZZZZ</name>
<dbReference type="GO" id="GO:0003677">
    <property type="term" value="F:DNA binding"/>
    <property type="evidence" value="ECO:0007669"/>
    <property type="project" value="UniProtKB-KW"/>
</dbReference>
<dbReference type="InterPro" id="IPR027417">
    <property type="entry name" value="P-loop_NTPase"/>
</dbReference>
<dbReference type="GO" id="GO:0003678">
    <property type="term" value="F:DNA helicase activity"/>
    <property type="evidence" value="ECO:0007669"/>
    <property type="project" value="TreeGrafter"/>
</dbReference>
<organism evidence="7">
    <name type="scientific">mine drainage metagenome</name>
    <dbReference type="NCBI Taxonomy" id="410659"/>
    <lineage>
        <taxon>unclassified sequences</taxon>
        <taxon>metagenomes</taxon>
        <taxon>ecological metagenomes</taxon>
    </lineage>
</organism>
<feature type="non-terminal residue" evidence="7">
    <location>
        <position position="230"/>
    </location>
</feature>
<evidence type="ECO:0000256" key="5">
    <source>
        <dbReference type="ARBA" id="ARBA00023204"/>
    </source>
</evidence>
<evidence type="ECO:0000256" key="2">
    <source>
        <dbReference type="ARBA" id="ARBA00022801"/>
    </source>
</evidence>
<dbReference type="EMBL" id="AUZX01007528">
    <property type="protein sequence ID" value="EQD59073.1"/>
    <property type="molecule type" value="Genomic_DNA"/>
</dbReference>
<dbReference type="InterPro" id="IPR047112">
    <property type="entry name" value="RecG/Mfd"/>
</dbReference>
<dbReference type="PANTHER" id="PTHR47964">
    <property type="entry name" value="ATP-DEPENDENT DNA HELICASE HOMOLOG RECG, CHLOROPLASTIC"/>
    <property type="match status" value="1"/>
</dbReference>
<keyword evidence="1" id="KW-0227">DNA damage</keyword>
<keyword evidence="5" id="KW-0234">DNA repair</keyword>
<evidence type="ECO:0000313" key="7">
    <source>
        <dbReference type="EMBL" id="EQD59073.1"/>
    </source>
</evidence>
<evidence type="ECO:0000259" key="6">
    <source>
        <dbReference type="PROSITE" id="PS51192"/>
    </source>
</evidence>
<dbReference type="Gene3D" id="2.40.10.170">
    <property type="match status" value="1"/>
</dbReference>
<dbReference type="AlphaFoldDB" id="T1ARA4"/>
<protein>
    <submittedName>
        <fullName evidence="7">Transcription-repair coupling factor</fullName>
    </submittedName>
</protein>
<keyword evidence="3" id="KW-0547">Nucleotide-binding</keyword>
<evidence type="ECO:0000256" key="1">
    <source>
        <dbReference type="ARBA" id="ARBA00022763"/>
    </source>
</evidence>
<sequence>MPVQSLHLVARYTGAASESAPLHKLGTDQWTKARRRAAEQIRDIAAELLDLYARRKAQRGLKLAVNEADYRAFAEAFPFEETLDQSQAIAQVLADLRSERPMDRIVCGDVGFGKTEVAMRAAFAAVQSGKQIAVLAPTTLLAQQHLTNFRDRFADWPVRIEGSRASATPRRPGDARGTRARQLDIVIATHRLLHAHARFKDLGLLIVDEEQRFGVRDKERLQALRANVHV</sequence>
<dbReference type="GO" id="GO:0016787">
    <property type="term" value="F:hydrolase activity"/>
    <property type="evidence" value="ECO:0007669"/>
    <property type="project" value="UniProtKB-KW"/>
</dbReference>